<protein>
    <submittedName>
        <fullName evidence="2">Uncharacterized protein</fullName>
    </submittedName>
</protein>
<evidence type="ECO:0000256" key="1">
    <source>
        <dbReference type="SAM" id="SignalP"/>
    </source>
</evidence>
<accession>A0AAV0K9E8</accession>
<reference evidence="2" key="1">
    <citation type="submission" date="2022-08" db="EMBL/GenBank/DDBJ databases">
        <authorList>
            <person name="Gutierrez-Valencia J."/>
        </authorList>
    </citation>
    <scope>NUCLEOTIDE SEQUENCE</scope>
</reference>
<name>A0AAV0K9E8_9ROSI</name>
<evidence type="ECO:0000313" key="2">
    <source>
        <dbReference type="EMBL" id="CAI0417449.1"/>
    </source>
</evidence>
<keyword evidence="3" id="KW-1185">Reference proteome</keyword>
<gene>
    <name evidence="2" type="ORF">LITE_LOCUS17308</name>
</gene>
<proteinExistence type="predicted"/>
<comment type="caution">
    <text evidence="2">The sequence shown here is derived from an EMBL/GenBank/DDBJ whole genome shotgun (WGS) entry which is preliminary data.</text>
</comment>
<keyword evidence="1" id="KW-0732">Signal</keyword>
<dbReference type="Proteomes" id="UP001154282">
    <property type="component" value="Unassembled WGS sequence"/>
</dbReference>
<organism evidence="2 3">
    <name type="scientific">Linum tenue</name>
    <dbReference type="NCBI Taxonomy" id="586396"/>
    <lineage>
        <taxon>Eukaryota</taxon>
        <taxon>Viridiplantae</taxon>
        <taxon>Streptophyta</taxon>
        <taxon>Embryophyta</taxon>
        <taxon>Tracheophyta</taxon>
        <taxon>Spermatophyta</taxon>
        <taxon>Magnoliopsida</taxon>
        <taxon>eudicotyledons</taxon>
        <taxon>Gunneridae</taxon>
        <taxon>Pentapetalae</taxon>
        <taxon>rosids</taxon>
        <taxon>fabids</taxon>
        <taxon>Malpighiales</taxon>
        <taxon>Linaceae</taxon>
        <taxon>Linum</taxon>
    </lineage>
</organism>
<evidence type="ECO:0000313" key="3">
    <source>
        <dbReference type="Proteomes" id="UP001154282"/>
    </source>
</evidence>
<feature type="signal peptide" evidence="1">
    <location>
        <begin position="1"/>
        <end position="27"/>
    </location>
</feature>
<dbReference type="AlphaFoldDB" id="A0AAV0K9E8"/>
<sequence length="117" mass="13484">MNQILHKRVSFFLSFFLFGIMSPQLQSLPWTNKEGALPLLLYLMHTPSPHYYIANQCTHNPFFVHPSSYSHSADPLPKTQFPPISPTFVERNHVHHEGRKVPFSYGGFKKKASTQET</sequence>
<feature type="chain" id="PRO_5043784947" evidence="1">
    <location>
        <begin position="28"/>
        <end position="117"/>
    </location>
</feature>
<dbReference type="EMBL" id="CAMGYJ010000005">
    <property type="protein sequence ID" value="CAI0417449.1"/>
    <property type="molecule type" value="Genomic_DNA"/>
</dbReference>